<keyword evidence="1" id="KW-1133">Transmembrane helix</keyword>
<evidence type="ECO:0000256" key="1">
    <source>
        <dbReference type="SAM" id="Phobius"/>
    </source>
</evidence>
<keyword evidence="1" id="KW-0812">Transmembrane</keyword>
<keyword evidence="1" id="KW-0472">Membrane</keyword>
<feature type="non-terminal residue" evidence="2">
    <location>
        <position position="1"/>
    </location>
</feature>
<protein>
    <submittedName>
        <fullName evidence="2">Putative ovule protein</fullName>
    </submittedName>
</protein>
<accession>A0A0V0GWI7</accession>
<sequence>KNIDREENPEGDVRIKTCIEIFIYKVLHFIQIHLRFCFITFIIIFVLNFSVDFGQSIQNQLTKIA</sequence>
<proteinExistence type="predicted"/>
<dbReference type="EMBL" id="GEDG01029499">
    <property type="protein sequence ID" value="JAP12508.1"/>
    <property type="molecule type" value="Transcribed_RNA"/>
</dbReference>
<reference evidence="2" key="1">
    <citation type="submission" date="2015-12" db="EMBL/GenBank/DDBJ databases">
        <title>Gene expression during late stages of embryo sac development: a critical building block for successful pollen-pistil interactions.</title>
        <authorList>
            <person name="Liu Y."/>
            <person name="Joly V."/>
            <person name="Sabar M."/>
            <person name="Matton D.P."/>
        </authorList>
    </citation>
    <scope>NUCLEOTIDE SEQUENCE</scope>
</reference>
<organism evidence="2">
    <name type="scientific">Solanum chacoense</name>
    <name type="common">Chaco potato</name>
    <dbReference type="NCBI Taxonomy" id="4108"/>
    <lineage>
        <taxon>Eukaryota</taxon>
        <taxon>Viridiplantae</taxon>
        <taxon>Streptophyta</taxon>
        <taxon>Embryophyta</taxon>
        <taxon>Tracheophyta</taxon>
        <taxon>Spermatophyta</taxon>
        <taxon>Magnoliopsida</taxon>
        <taxon>eudicotyledons</taxon>
        <taxon>Gunneridae</taxon>
        <taxon>Pentapetalae</taxon>
        <taxon>asterids</taxon>
        <taxon>lamiids</taxon>
        <taxon>Solanales</taxon>
        <taxon>Solanaceae</taxon>
        <taxon>Solanoideae</taxon>
        <taxon>Solaneae</taxon>
        <taxon>Solanum</taxon>
    </lineage>
</organism>
<feature type="transmembrane region" description="Helical" evidence="1">
    <location>
        <begin position="32"/>
        <end position="51"/>
    </location>
</feature>
<evidence type="ECO:0000313" key="2">
    <source>
        <dbReference type="EMBL" id="JAP12508.1"/>
    </source>
</evidence>
<name>A0A0V0GWI7_SOLCH</name>
<dbReference type="AlphaFoldDB" id="A0A0V0GWI7"/>